<keyword evidence="2" id="KW-1185">Reference proteome</keyword>
<evidence type="ECO:0000313" key="2">
    <source>
        <dbReference type="Proteomes" id="UP000198925"/>
    </source>
</evidence>
<reference evidence="1 2" key="1">
    <citation type="submission" date="2016-10" db="EMBL/GenBank/DDBJ databases">
        <authorList>
            <person name="de Groot N.N."/>
        </authorList>
    </citation>
    <scope>NUCLEOTIDE SEQUENCE [LARGE SCALE GENOMIC DNA]</scope>
    <source>
        <strain evidence="1 2">CPCC 100156</strain>
    </source>
</reference>
<evidence type="ECO:0000313" key="1">
    <source>
        <dbReference type="EMBL" id="SDC27624.1"/>
    </source>
</evidence>
<organism evidence="1 2">
    <name type="scientific">Belnapia rosea</name>
    <dbReference type="NCBI Taxonomy" id="938405"/>
    <lineage>
        <taxon>Bacteria</taxon>
        <taxon>Pseudomonadati</taxon>
        <taxon>Pseudomonadota</taxon>
        <taxon>Alphaproteobacteria</taxon>
        <taxon>Acetobacterales</taxon>
        <taxon>Roseomonadaceae</taxon>
        <taxon>Belnapia</taxon>
    </lineage>
</organism>
<name>A0A1G6K9H4_9PROT</name>
<dbReference type="EMBL" id="FMZX01000001">
    <property type="protein sequence ID" value="SDC27624.1"/>
    <property type="molecule type" value="Genomic_DNA"/>
</dbReference>
<sequence>MSWLGALAWRLERGAIEAPFLAARIEAALEGGALHVEVGRTRIAWTGFEDGGLAPVEILLSQVHARGEGGTP</sequence>
<dbReference type="AlphaFoldDB" id="A0A1G6K9H4"/>
<dbReference type="STRING" id="938405.SAMN02927895_00627"/>
<dbReference type="RefSeq" id="WP_090560738.1">
    <property type="nucleotide sequence ID" value="NZ_FMXZ01000001.1"/>
</dbReference>
<accession>A0A1G6K9H4</accession>
<protein>
    <submittedName>
        <fullName evidence="1">Uncharacterized protein</fullName>
    </submittedName>
</protein>
<proteinExistence type="predicted"/>
<gene>
    <name evidence="1" type="ORF">SAMN04487779_1001436</name>
</gene>
<dbReference type="Proteomes" id="UP000198925">
    <property type="component" value="Unassembled WGS sequence"/>
</dbReference>